<feature type="domain" description="Ionotropic glutamate receptor C-terminal" evidence="12">
    <location>
        <begin position="112"/>
        <end position="498"/>
    </location>
</feature>
<feature type="transmembrane region" description="Helical" evidence="11">
    <location>
        <begin position="520"/>
        <end position="543"/>
    </location>
</feature>
<name>A0A4E0RBY2_FASHE</name>
<keyword evidence="2" id="KW-0813">Transport</keyword>
<evidence type="ECO:0000256" key="7">
    <source>
        <dbReference type="ARBA" id="ARBA00023170"/>
    </source>
</evidence>
<evidence type="ECO:0000256" key="4">
    <source>
        <dbReference type="ARBA" id="ARBA00022989"/>
    </source>
</evidence>
<keyword evidence="7" id="KW-0675">Receptor</keyword>
<evidence type="ECO:0000313" key="15">
    <source>
        <dbReference type="Proteomes" id="UP000230066"/>
    </source>
</evidence>
<evidence type="ECO:0000256" key="5">
    <source>
        <dbReference type="ARBA" id="ARBA00023065"/>
    </source>
</evidence>
<keyword evidence="10" id="KW-0407">Ion channel</keyword>
<dbReference type="GO" id="GO:0016020">
    <property type="term" value="C:membrane"/>
    <property type="evidence" value="ECO:0007669"/>
    <property type="project" value="UniProtKB-SubCell"/>
</dbReference>
<evidence type="ECO:0000256" key="10">
    <source>
        <dbReference type="ARBA" id="ARBA00023303"/>
    </source>
</evidence>
<feature type="domain" description="Ionotropic glutamate receptor L-glutamate and glycine-binding" evidence="13">
    <location>
        <begin position="122"/>
        <end position="178"/>
    </location>
</feature>
<dbReference type="InterPro" id="IPR019594">
    <property type="entry name" value="Glu/Gly-bd"/>
</dbReference>
<comment type="caution">
    <text evidence="14">The sequence shown here is derived from an EMBL/GenBank/DDBJ whole genome shotgun (WGS) entry which is preliminary data.</text>
</comment>
<dbReference type="AlphaFoldDB" id="A0A4E0RBY2"/>
<dbReference type="Gene3D" id="3.40.190.10">
    <property type="entry name" value="Periplasmic binding protein-like II"/>
    <property type="match status" value="3"/>
</dbReference>
<dbReference type="SMART" id="SM00918">
    <property type="entry name" value="Lig_chan-Glu_bd"/>
    <property type="match status" value="1"/>
</dbReference>
<keyword evidence="15" id="KW-1185">Reference proteome</keyword>
<evidence type="ECO:0008006" key="16">
    <source>
        <dbReference type="Google" id="ProtNLM"/>
    </source>
</evidence>
<dbReference type="EMBL" id="JXXN02001387">
    <property type="protein sequence ID" value="THD24876.1"/>
    <property type="molecule type" value="Genomic_DNA"/>
</dbReference>
<feature type="transmembrane region" description="Helical" evidence="11">
    <location>
        <begin position="305"/>
        <end position="327"/>
    </location>
</feature>
<evidence type="ECO:0000256" key="1">
    <source>
        <dbReference type="ARBA" id="ARBA00004141"/>
    </source>
</evidence>
<evidence type="ECO:0000313" key="14">
    <source>
        <dbReference type="EMBL" id="THD24876.1"/>
    </source>
</evidence>
<dbReference type="InterPro" id="IPR015683">
    <property type="entry name" value="Ionotropic_Glu_rcpt"/>
</dbReference>
<dbReference type="Pfam" id="PF00060">
    <property type="entry name" value="Lig_chan"/>
    <property type="match status" value="1"/>
</dbReference>
<evidence type="ECO:0000259" key="12">
    <source>
        <dbReference type="SMART" id="SM00079"/>
    </source>
</evidence>
<dbReference type="Proteomes" id="UP000230066">
    <property type="component" value="Unassembled WGS sequence"/>
</dbReference>
<dbReference type="Pfam" id="PF10613">
    <property type="entry name" value="Lig_chan-Glu_bd"/>
    <property type="match status" value="1"/>
</dbReference>
<evidence type="ECO:0000256" key="9">
    <source>
        <dbReference type="ARBA" id="ARBA00023286"/>
    </source>
</evidence>
<gene>
    <name evidence="14" type="ORF">D915_004317</name>
</gene>
<dbReference type="SMART" id="SM00079">
    <property type="entry name" value="PBPe"/>
    <property type="match status" value="1"/>
</dbReference>
<sequence length="609" mass="69335">MKIPPEDWPPPRERAAKYSTFCELQEPKLTVTTRFYKFVNSVTRLPVRTGTMGIIAFNGSSFNKNSKFRLHLCAMSSIASASYCEDTGSTYSYAYNALEMEVPLNPTVSPNRLRVAVINDPPFVVKTTDGWSGYSVQVFEYLAKTLDLEYEYVEQPNRVYGEMLSDGTWTGIIGQVSSKKVDIGLGPIVKSQERLSVVDFSIPYYESAGLVIVSKREKLNNLPADFFLDFLTPECWLCVFGIVFGFILIFWAMDVVSPYSWRYHPESKRPNGIAILNWWDSAWYVLGSCLQQGDSVDPGSISCKLAIGSMWLFIACMTFMISCNLSARLTVSGLSKGIETLDQLIRQTKIPYTIREQSVEFTFFRRMYEIEHTLFETWTNITESSDQWSGSFFVSRYPITERYGTCFLRMQRWGFAKDIHELLGLVQQNWIVFMESSLASYYVHTSCNMKIIGDRIGSWNYGIALPKNSALTSMIDKALLQLKGDSILEEIADRWWIKNNTNCMDLENTGLLLYELQGAFIIFATAIGTSSILFGIEVLVWRWQNKPKTAEPSSWLYLRFKEFSTKIINVTRFLSLQKKLGPPSIFVSEAADVEDTKAPTYEVVGDSET</sequence>
<evidence type="ECO:0000256" key="11">
    <source>
        <dbReference type="SAM" id="Phobius"/>
    </source>
</evidence>
<dbReference type="PANTHER" id="PTHR18966">
    <property type="entry name" value="IONOTROPIC GLUTAMATE RECEPTOR"/>
    <property type="match status" value="1"/>
</dbReference>
<evidence type="ECO:0000256" key="6">
    <source>
        <dbReference type="ARBA" id="ARBA00023136"/>
    </source>
</evidence>
<dbReference type="InterPro" id="IPR001320">
    <property type="entry name" value="Iontro_rcpt_C"/>
</dbReference>
<evidence type="ECO:0000256" key="2">
    <source>
        <dbReference type="ARBA" id="ARBA00022448"/>
    </source>
</evidence>
<organism evidence="14 15">
    <name type="scientific">Fasciola hepatica</name>
    <name type="common">Liver fluke</name>
    <dbReference type="NCBI Taxonomy" id="6192"/>
    <lineage>
        <taxon>Eukaryota</taxon>
        <taxon>Metazoa</taxon>
        <taxon>Spiralia</taxon>
        <taxon>Lophotrochozoa</taxon>
        <taxon>Platyhelminthes</taxon>
        <taxon>Trematoda</taxon>
        <taxon>Digenea</taxon>
        <taxon>Plagiorchiida</taxon>
        <taxon>Echinostomata</taxon>
        <taxon>Echinostomatoidea</taxon>
        <taxon>Fasciolidae</taxon>
        <taxon>Fasciola</taxon>
    </lineage>
</organism>
<keyword evidence="4 11" id="KW-1133">Transmembrane helix</keyword>
<evidence type="ECO:0000256" key="3">
    <source>
        <dbReference type="ARBA" id="ARBA00022692"/>
    </source>
</evidence>
<protein>
    <recommendedName>
        <fullName evidence="16">Glutamate receptor</fullName>
    </recommendedName>
</protein>
<dbReference type="GO" id="GO:0015276">
    <property type="term" value="F:ligand-gated monoatomic ion channel activity"/>
    <property type="evidence" value="ECO:0007669"/>
    <property type="project" value="InterPro"/>
</dbReference>
<reference evidence="14" key="1">
    <citation type="submission" date="2019-03" db="EMBL/GenBank/DDBJ databases">
        <title>Improved annotation for the trematode Fasciola hepatica.</title>
        <authorList>
            <person name="Choi Y.-J."/>
            <person name="Martin J."/>
            <person name="Mitreva M."/>
        </authorList>
    </citation>
    <scope>NUCLEOTIDE SEQUENCE [LARGE SCALE GENOMIC DNA]</scope>
</reference>
<keyword evidence="6 11" id="KW-0472">Membrane</keyword>
<comment type="subcellular location">
    <subcellularLocation>
        <location evidence="1">Membrane</location>
        <topology evidence="1">Multi-pass membrane protein</topology>
    </subcellularLocation>
</comment>
<feature type="transmembrane region" description="Helical" evidence="11">
    <location>
        <begin position="235"/>
        <end position="253"/>
    </location>
</feature>
<keyword evidence="9" id="KW-1071">Ligand-gated ion channel</keyword>
<accession>A0A4E0RBY2</accession>
<keyword evidence="5" id="KW-0406">Ion transport</keyword>
<proteinExistence type="predicted"/>
<evidence type="ECO:0000259" key="13">
    <source>
        <dbReference type="SMART" id="SM00918"/>
    </source>
</evidence>
<keyword evidence="8" id="KW-0325">Glycoprotein</keyword>
<evidence type="ECO:0000256" key="8">
    <source>
        <dbReference type="ARBA" id="ARBA00023180"/>
    </source>
</evidence>
<keyword evidence="3 11" id="KW-0812">Transmembrane</keyword>
<dbReference type="Gene3D" id="1.10.287.70">
    <property type="match status" value="1"/>
</dbReference>
<dbReference type="SUPFAM" id="SSF53850">
    <property type="entry name" value="Periplasmic binding protein-like II"/>
    <property type="match status" value="1"/>
</dbReference>